<dbReference type="GO" id="GO:0003677">
    <property type="term" value="F:DNA binding"/>
    <property type="evidence" value="ECO:0007669"/>
    <property type="project" value="UniProtKB-KW"/>
</dbReference>
<sequence length="197" mass="21353">MTEPDRDLAPETPAAAARLVANHRRFLAFLQARVGSRALAEDILQEAFVRGLGKLDGLRDEESAVAWFYRVLRNAVIDHQRRDAAASRRLDALAAELGARPEPDSETRGAVCRCVGDLADNLKPEYAEALRRIELDGLAVKDYAAEAGITAGNAAVRVFRAREALRNQVMRSCGTCAEHGCLDCTCAGPCGHSRPPT</sequence>
<dbReference type="InterPro" id="IPR013249">
    <property type="entry name" value="RNA_pol_sigma70_r4_t2"/>
</dbReference>
<dbReference type="PANTHER" id="PTHR43133:SF51">
    <property type="entry name" value="RNA POLYMERASE SIGMA FACTOR"/>
    <property type="match status" value="1"/>
</dbReference>
<dbReference type="InterPro" id="IPR036388">
    <property type="entry name" value="WH-like_DNA-bd_sf"/>
</dbReference>
<dbReference type="Pfam" id="PF08281">
    <property type="entry name" value="Sigma70_r4_2"/>
    <property type="match status" value="1"/>
</dbReference>
<evidence type="ECO:0000313" key="9">
    <source>
        <dbReference type="EMBL" id="MCY1008921.1"/>
    </source>
</evidence>
<gene>
    <name evidence="9" type="ORF">OV079_25860</name>
</gene>
<evidence type="ECO:0000259" key="7">
    <source>
        <dbReference type="Pfam" id="PF04542"/>
    </source>
</evidence>
<dbReference type="InterPro" id="IPR039425">
    <property type="entry name" value="RNA_pol_sigma-70-like"/>
</dbReference>
<accession>A0A9X3IYW0</accession>
<evidence type="ECO:0000259" key="8">
    <source>
        <dbReference type="Pfam" id="PF08281"/>
    </source>
</evidence>
<keyword evidence="5 6" id="KW-0804">Transcription</keyword>
<protein>
    <recommendedName>
        <fullName evidence="6">RNA polymerase sigma factor</fullName>
    </recommendedName>
</protein>
<dbReference type="InterPro" id="IPR013325">
    <property type="entry name" value="RNA_pol_sigma_r2"/>
</dbReference>
<feature type="domain" description="RNA polymerase sigma-70 region 2" evidence="7">
    <location>
        <begin position="21"/>
        <end position="83"/>
    </location>
</feature>
<dbReference type="GO" id="GO:0016987">
    <property type="term" value="F:sigma factor activity"/>
    <property type="evidence" value="ECO:0007669"/>
    <property type="project" value="UniProtKB-KW"/>
</dbReference>
<dbReference type="InterPro" id="IPR000838">
    <property type="entry name" value="RNA_pol_sigma70_ECF_CS"/>
</dbReference>
<dbReference type="SUPFAM" id="SSF88946">
    <property type="entry name" value="Sigma2 domain of RNA polymerase sigma factors"/>
    <property type="match status" value="1"/>
</dbReference>
<proteinExistence type="inferred from homology"/>
<dbReference type="SUPFAM" id="SSF88659">
    <property type="entry name" value="Sigma3 and sigma4 domains of RNA polymerase sigma factors"/>
    <property type="match status" value="1"/>
</dbReference>
<evidence type="ECO:0000256" key="5">
    <source>
        <dbReference type="ARBA" id="ARBA00023163"/>
    </source>
</evidence>
<dbReference type="AlphaFoldDB" id="A0A9X3IYW0"/>
<dbReference type="NCBIfam" id="TIGR02937">
    <property type="entry name" value="sigma70-ECF"/>
    <property type="match status" value="1"/>
</dbReference>
<evidence type="ECO:0000256" key="1">
    <source>
        <dbReference type="ARBA" id="ARBA00010641"/>
    </source>
</evidence>
<dbReference type="InterPro" id="IPR013324">
    <property type="entry name" value="RNA_pol_sigma_r3/r4-like"/>
</dbReference>
<dbReference type="Proteomes" id="UP001150924">
    <property type="component" value="Unassembled WGS sequence"/>
</dbReference>
<dbReference type="GO" id="GO:0006352">
    <property type="term" value="P:DNA-templated transcription initiation"/>
    <property type="evidence" value="ECO:0007669"/>
    <property type="project" value="InterPro"/>
</dbReference>
<keyword evidence="4 6" id="KW-0238">DNA-binding</keyword>
<dbReference type="Gene3D" id="1.10.1740.10">
    <property type="match status" value="1"/>
</dbReference>
<evidence type="ECO:0000256" key="6">
    <source>
        <dbReference type="RuleBase" id="RU000716"/>
    </source>
</evidence>
<dbReference type="PANTHER" id="PTHR43133">
    <property type="entry name" value="RNA POLYMERASE ECF-TYPE SIGMA FACTO"/>
    <property type="match status" value="1"/>
</dbReference>
<dbReference type="RefSeq" id="WP_267771575.1">
    <property type="nucleotide sequence ID" value="NZ_JAPNKE010000002.1"/>
</dbReference>
<dbReference type="EMBL" id="JAPNKE010000002">
    <property type="protein sequence ID" value="MCY1008921.1"/>
    <property type="molecule type" value="Genomic_DNA"/>
</dbReference>
<reference evidence="9" key="1">
    <citation type="submission" date="2022-11" db="EMBL/GenBank/DDBJ databases">
        <title>Minimal conservation of predation-associated metabolite biosynthetic gene clusters underscores biosynthetic potential of Myxococcota including descriptions for ten novel species: Archangium lansinium sp. nov., Myxococcus landrumus sp. nov., Nannocystis bai.</title>
        <authorList>
            <person name="Ahearne A."/>
            <person name="Stevens C."/>
            <person name="Phillips K."/>
        </authorList>
    </citation>
    <scope>NUCLEOTIDE SEQUENCE</scope>
    <source>
        <strain evidence="9">Na p29</strain>
    </source>
</reference>
<name>A0A9X3IYW0_9BACT</name>
<feature type="domain" description="RNA polymerase sigma factor 70 region 4 type 2" evidence="8">
    <location>
        <begin position="114"/>
        <end position="165"/>
    </location>
</feature>
<dbReference type="PROSITE" id="PS01063">
    <property type="entry name" value="SIGMA70_ECF"/>
    <property type="match status" value="1"/>
</dbReference>
<evidence type="ECO:0000256" key="2">
    <source>
        <dbReference type="ARBA" id="ARBA00023015"/>
    </source>
</evidence>
<comment type="similarity">
    <text evidence="1 6">Belongs to the sigma-70 factor family. ECF subfamily.</text>
</comment>
<keyword evidence="3 6" id="KW-0731">Sigma factor</keyword>
<keyword evidence="10" id="KW-1185">Reference proteome</keyword>
<dbReference type="InterPro" id="IPR007627">
    <property type="entry name" value="RNA_pol_sigma70_r2"/>
</dbReference>
<evidence type="ECO:0000256" key="3">
    <source>
        <dbReference type="ARBA" id="ARBA00023082"/>
    </source>
</evidence>
<organism evidence="9 10">
    <name type="scientific">Nannocystis pusilla</name>
    <dbReference type="NCBI Taxonomy" id="889268"/>
    <lineage>
        <taxon>Bacteria</taxon>
        <taxon>Pseudomonadati</taxon>
        <taxon>Myxococcota</taxon>
        <taxon>Polyangia</taxon>
        <taxon>Nannocystales</taxon>
        <taxon>Nannocystaceae</taxon>
        <taxon>Nannocystis</taxon>
    </lineage>
</organism>
<dbReference type="Gene3D" id="1.10.10.10">
    <property type="entry name" value="Winged helix-like DNA-binding domain superfamily/Winged helix DNA-binding domain"/>
    <property type="match status" value="1"/>
</dbReference>
<keyword evidence="2 6" id="KW-0805">Transcription regulation</keyword>
<dbReference type="InterPro" id="IPR014284">
    <property type="entry name" value="RNA_pol_sigma-70_dom"/>
</dbReference>
<comment type="caution">
    <text evidence="9">The sequence shown here is derived from an EMBL/GenBank/DDBJ whole genome shotgun (WGS) entry which is preliminary data.</text>
</comment>
<evidence type="ECO:0000313" key="10">
    <source>
        <dbReference type="Proteomes" id="UP001150924"/>
    </source>
</evidence>
<dbReference type="Pfam" id="PF04542">
    <property type="entry name" value="Sigma70_r2"/>
    <property type="match status" value="1"/>
</dbReference>
<evidence type="ECO:0000256" key="4">
    <source>
        <dbReference type="ARBA" id="ARBA00023125"/>
    </source>
</evidence>